<sequence>MSSEAEKRQKLRERRAAKIKNGASRLGKITGDYSEAQKDAETIRTNPLSSPETKSPTPEPSIGKETPISKSSGASKRISQSFDHEDPEVEDISNFEPIKESSKESSRANQPSDQLDEAQQFEQMLQQMLGSVPHQHQGDSNNSTDAPQGTPDFDIFSKLLSGDANGQGNPFGSLGSMGALQQTQAQKNQSQGYDPAHPDVNLEQIEYQKQLSEYNKIQNDKFKAKFMLFKFIISFGLTIYFFGIQGFYSSSVEIFRIHKLDSGFSKIWLTLEILFTSYYALHLNKIQDSHYNYNSKILKILGYVPDMFLSPYYKNKIRWFVKYQELIHLIIFDLSVIIFLFGILSFWHSTSIEV</sequence>
<dbReference type="Pfam" id="PF08690">
    <property type="entry name" value="GET2"/>
    <property type="match status" value="1"/>
</dbReference>
<gene>
    <name evidence="6" type="ORF">BN7_2903</name>
</gene>
<protein>
    <submittedName>
        <fullName evidence="6">Membrane protein</fullName>
    </submittedName>
</protein>
<dbReference type="AlphaFoldDB" id="K0KE31"/>
<accession>K0KE31</accession>
<dbReference type="STRING" id="1206466.K0KE31"/>
<evidence type="ECO:0000256" key="3">
    <source>
        <dbReference type="ARBA" id="ARBA00023136"/>
    </source>
</evidence>
<feature type="compositionally biased region" description="Polar residues" evidence="4">
    <location>
        <begin position="138"/>
        <end position="147"/>
    </location>
</feature>
<feature type="transmembrane region" description="Helical" evidence="5">
    <location>
        <begin position="226"/>
        <end position="243"/>
    </location>
</feature>
<feature type="compositionally biased region" description="Basic residues" evidence="4">
    <location>
        <begin position="9"/>
        <end position="18"/>
    </location>
</feature>
<proteinExistence type="predicted"/>
<keyword evidence="1 5" id="KW-0812">Transmembrane</keyword>
<feature type="region of interest" description="Disordered" evidence="4">
    <location>
        <begin position="132"/>
        <end position="196"/>
    </location>
</feature>
<feature type="compositionally biased region" description="Basic and acidic residues" evidence="4">
    <location>
        <begin position="97"/>
        <end position="106"/>
    </location>
</feature>
<dbReference type="GO" id="GO:0006890">
    <property type="term" value="P:retrograde vesicle-mediated transport, Golgi to endoplasmic reticulum"/>
    <property type="evidence" value="ECO:0007669"/>
    <property type="project" value="TreeGrafter"/>
</dbReference>
<feature type="compositionally biased region" description="Polar residues" evidence="4">
    <location>
        <begin position="179"/>
        <end position="192"/>
    </location>
</feature>
<dbReference type="InterPro" id="IPR028143">
    <property type="entry name" value="Get2/sif1"/>
</dbReference>
<evidence type="ECO:0000313" key="7">
    <source>
        <dbReference type="Proteomes" id="UP000009328"/>
    </source>
</evidence>
<organism evidence="6 7">
    <name type="scientific">Wickerhamomyces ciferrii (strain ATCC 14091 / BCRC 22168 / CBS 111 / JCM 3599 / NBRC 0793 / NRRL Y-1031 F-60-10)</name>
    <name type="common">Yeast</name>
    <name type="synonym">Pichia ciferrii</name>
    <dbReference type="NCBI Taxonomy" id="1206466"/>
    <lineage>
        <taxon>Eukaryota</taxon>
        <taxon>Fungi</taxon>
        <taxon>Dikarya</taxon>
        <taxon>Ascomycota</taxon>
        <taxon>Saccharomycotina</taxon>
        <taxon>Saccharomycetes</taxon>
        <taxon>Phaffomycetales</taxon>
        <taxon>Wickerhamomycetaceae</taxon>
        <taxon>Wickerhamomyces</taxon>
    </lineage>
</organism>
<dbReference type="HOGENOM" id="CLU_783487_0_0_1"/>
<feature type="transmembrane region" description="Helical" evidence="5">
    <location>
        <begin position="263"/>
        <end position="281"/>
    </location>
</feature>
<feature type="region of interest" description="Disordered" evidence="4">
    <location>
        <begin position="1"/>
        <end position="116"/>
    </location>
</feature>
<dbReference type="Proteomes" id="UP000009328">
    <property type="component" value="Unassembled WGS sequence"/>
</dbReference>
<keyword evidence="3 5" id="KW-0472">Membrane</keyword>
<dbReference type="eggNOG" id="ENOG502QW0H">
    <property type="taxonomic scope" value="Eukaryota"/>
</dbReference>
<dbReference type="InParanoid" id="K0KE31"/>
<keyword evidence="2 5" id="KW-1133">Transmembrane helix</keyword>
<evidence type="ECO:0000313" key="6">
    <source>
        <dbReference type="EMBL" id="CCH43355.1"/>
    </source>
</evidence>
<dbReference type="FunCoup" id="K0KE31">
    <property type="interactions" value="62"/>
</dbReference>
<feature type="transmembrane region" description="Helical" evidence="5">
    <location>
        <begin position="326"/>
        <end position="347"/>
    </location>
</feature>
<reference evidence="6 7" key="1">
    <citation type="journal article" date="2012" name="Eukaryot. Cell">
        <title>Draft genome sequence of Wickerhamomyces ciferrii NRRL Y-1031 F-60-10.</title>
        <authorList>
            <person name="Schneider J."/>
            <person name="Andrea H."/>
            <person name="Blom J."/>
            <person name="Jaenicke S."/>
            <person name="Ruckert C."/>
            <person name="Schorsch C."/>
            <person name="Szczepanowski R."/>
            <person name="Farwick M."/>
            <person name="Goesmann A."/>
            <person name="Puhler A."/>
            <person name="Schaffer S."/>
            <person name="Tauch A."/>
            <person name="Kohler T."/>
            <person name="Brinkrolf K."/>
        </authorList>
    </citation>
    <scope>NUCLEOTIDE SEQUENCE [LARGE SCALE GENOMIC DNA]</scope>
    <source>
        <strain evidence="7">ATCC 14091 / BCRC 22168 / CBS 111 / JCM 3599 / NBRC 0793 / NRRL Y-1031 F-60-10</strain>
    </source>
</reference>
<dbReference type="EMBL" id="CAIF01000076">
    <property type="protein sequence ID" value="CCH43355.1"/>
    <property type="molecule type" value="Genomic_DNA"/>
</dbReference>
<evidence type="ECO:0000256" key="5">
    <source>
        <dbReference type="SAM" id="Phobius"/>
    </source>
</evidence>
<keyword evidence="7" id="KW-1185">Reference proteome</keyword>
<dbReference type="PANTHER" id="PTHR28263">
    <property type="entry name" value="GOLGI TO ER TRAFFIC PROTEIN 2"/>
    <property type="match status" value="1"/>
</dbReference>
<evidence type="ECO:0000256" key="4">
    <source>
        <dbReference type="SAM" id="MobiDB-lite"/>
    </source>
</evidence>
<feature type="compositionally biased region" description="Polar residues" evidence="4">
    <location>
        <begin position="68"/>
        <end position="81"/>
    </location>
</feature>
<dbReference type="PANTHER" id="PTHR28263:SF1">
    <property type="entry name" value="GOLGI TO ER TRAFFIC PROTEIN 2"/>
    <property type="match status" value="1"/>
</dbReference>
<evidence type="ECO:0000256" key="2">
    <source>
        <dbReference type="ARBA" id="ARBA00022989"/>
    </source>
</evidence>
<evidence type="ECO:0000256" key="1">
    <source>
        <dbReference type="ARBA" id="ARBA00022692"/>
    </source>
</evidence>
<name>K0KE31_WICCF</name>
<comment type="caution">
    <text evidence="6">The sequence shown here is derived from an EMBL/GenBank/DDBJ whole genome shotgun (WGS) entry which is preliminary data.</text>
</comment>